<keyword evidence="1" id="KW-0831">Ubiquinone biosynthesis</keyword>
<keyword evidence="1" id="KW-0004">4Fe-4S</keyword>
<dbReference type="Proteomes" id="UP001431963">
    <property type="component" value="Unassembled WGS sequence"/>
</dbReference>
<dbReference type="InterPro" id="IPR043693">
    <property type="entry name" value="UbiV"/>
</dbReference>
<comment type="subunit">
    <text evidence="1">Forms a heterodimer with UbiU.</text>
</comment>
<sequence>MDLTVGPNFFFWQAEAVRAFYAGVAQAPVARVVLGELVCSKRLPFWQDEIPGAVECLLAAGKEVAITSLALITLKRERKLTADLADMGLPVEVNDLSALAHVPQGRPFWVGPLVNTYNEGTLSWLIRRGATRICLPPELPVASIAILARLGREAGVPVEVWGHGRLPLAISGRCYHARLHDRMKDSCQFVCGEDPDGRDVETLDGQPFLAVNGVQTLSQSTACMAHQTEVLRDAGVAALRLSPQSQDFSAVCNAWDGRLGGRLDAAGLEAVLRPTVPGGRLSDGFLRGPAGANWSGAMVDDR</sequence>
<dbReference type="PANTHER" id="PTHR30217">
    <property type="entry name" value="PEPTIDASE U32 FAMILY"/>
    <property type="match status" value="1"/>
</dbReference>
<name>A0ABU8BVR1_9RHOB</name>
<comment type="function">
    <text evidence="1">Required for O(2)-independent ubiquinone (coenzyme Q) biosynthesis. Together with UbiU, is essential for the C6-hydroxylation reaction in the oxygen-independent ubiquinone biosynthesis pathway.</text>
</comment>
<comment type="similarity">
    <text evidence="1">Belongs to the peptidase U32 family. UbiV subfamily.</text>
</comment>
<reference evidence="2" key="1">
    <citation type="submission" date="2024-02" db="EMBL/GenBank/DDBJ databases">
        <title>Genome sequences of strain Gemmobacter sp. JM10B15.</title>
        <authorList>
            <person name="Zhang M."/>
        </authorList>
    </citation>
    <scope>NUCLEOTIDE SEQUENCE</scope>
    <source>
        <strain evidence="2">JM10B15</strain>
    </source>
</reference>
<evidence type="ECO:0000313" key="3">
    <source>
        <dbReference type="Proteomes" id="UP001431963"/>
    </source>
</evidence>
<protein>
    <recommendedName>
        <fullName evidence="1">Ubiquinone biosynthesis protein UbiV</fullName>
    </recommendedName>
</protein>
<feature type="binding site" evidence="1">
    <location>
        <position position="174"/>
    </location>
    <ligand>
        <name>[4Fe-4S] cluster</name>
        <dbReference type="ChEBI" id="CHEBI:49883"/>
    </ligand>
</feature>
<evidence type="ECO:0000256" key="1">
    <source>
        <dbReference type="HAMAP-Rule" id="MF_02233"/>
    </source>
</evidence>
<comment type="pathway">
    <text evidence="1">Cofactor biosynthesis; ubiquinone biosynthesis.</text>
</comment>
<keyword evidence="3" id="KW-1185">Reference proteome</keyword>
<feature type="binding site" evidence="1">
    <location>
        <position position="187"/>
    </location>
    <ligand>
        <name>[4Fe-4S] cluster</name>
        <dbReference type="ChEBI" id="CHEBI:49883"/>
    </ligand>
</feature>
<dbReference type="NCBIfam" id="NF011991">
    <property type="entry name" value="PRK15447.1"/>
    <property type="match status" value="1"/>
</dbReference>
<keyword evidence="1" id="KW-0408">Iron</keyword>
<comment type="caution">
    <text evidence="2">The sequence shown here is derived from an EMBL/GenBank/DDBJ whole genome shotgun (WGS) entry which is preliminary data.</text>
</comment>
<dbReference type="PANTHER" id="PTHR30217:SF11">
    <property type="entry name" value="UBIQUINONE BIOSYNTHESIS PROTEIN UBIV"/>
    <property type="match status" value="1"/>
</dbReference>
<dbReference type="InterPro" id="IPR001539">
    <property type="entry name" value="Peptidase_U32"/>
</dbReference>
<feature type="binding site" evidence="1">
    <location>
        <position position="191"/>
    </location>
    <ligand>
        <name>[4Fe-4S] cluster</name>
        <dbReference type="ChEBI" id="CHEBI:49883"/>
    </ligand>
</feature>
<dbReference type="EMBL" id="JBALHR010000006">
    <property type="protein sequence ID" value="MEH7828784.1"/>
    <property type="molecule type" value="Genomic_DNA"/>
</dbReference>
<dbReference type="Pfam" id="PF01136">
    <property type="entry name" value="Peptidase_U32"/>
    <property type="match status" value="1"/>
</dbReference>
<evidence type="ECO:0000313" key="2">
    <source>
        <dbReference type="EMBL" id="MEH7828784.1"/>
    </source>
</evidence>
<keyword evidence="1" id="KW-0479">Metal-binding</keyword>
<keyword evidence="1" id="KW-0411">Iron-sulfur</keyword>
<dbReference type="HAMAP" id="MF_02233">
    <property type="entry name" value="UbiV"/>
    <property type="match status" value="1"/>
</dbReference>
<comment type="cofactor">
    <cofactor evidence="1">
        <name>[4Fe-4S] cluster</name>
        <dbReference type="ChEBI" id="CHEBI:49883"/>
    </cofactor>
</comment>
<feature type="binding site" evidence="1">
    <location>
        <position position="39"/>
    </location>
    <ligand>
        <name>[4Fe-4S] cluster</name>
        <dbReference type="ChEBI" id="CHEBI:49883"/>
    </ligand>
</feature>
<organism evidence="2 3">
    <name type="scientific">Gemmobacter denitrificans</name>
    <dbReference type="NCBI Taxonomy" id="3123040"/>
    <lineage>
        <taxon>Bacteria</taxon>
        <taxon>Pseudomonadati</taxon>
        <taxon>Pseudomonadota</taxon>
        <taxon>Alphaproteobacteria</taxon>
        <taxon>Rhodobacterales</taxon>
        <taxon>Paracoccaceae</taxon>
        <taxon>Gemmobacter</taxon>
    </lineage>
</organism>
<dbReference type="InterPro" id="IPR051454">
    <property type="entry name" value="RNA/ubiquinone_mod_enzymes"/>
</dbReference>
<gene>
    <name evidence="1" type="primary">ubiV</name>
    <name evidence="2" type="ORF">V6590_11535</name>
</gene>
<proteinExistence type="inferred from homology"/>
<dbReference type="RefSeq" id="WP_335423084.1">
    <property type="nucleotide sequence ID" value="NZ_JBALHR010000006.1"/>
</dbReference>
<accession>A0ABU8BVR1</accession>